<evidence type="ECO:0000313" key="2">
    <source>
        <dbReference type="EMBL" id="WZC51086.1"/>
    </source>
</evidence>
<dbReference type="Pfam" id="PF22513">
    <property type="entry name" value="FitA-like_RHH"/>
    <property type="match status" value="1"/>
</dbReference>
<dbReference type="Gene3D" id="1.10.1220.10">
    <property type="entry name" value="Met repressor-like"/>
    <property type="match status" value="1"/>
</dbReference>
<reference evidence="3" key="1">
    <citation type="submission" date="2024-04" db="EMBL/GenBank/DDBJ databases">
        <title>Phylogenomic analyses of a clade within the roseobacter group suggest taxonomic reassignments of species of the genera Aestuariivita, Citreicella, Loktanella, Nautella, Pelagibaca, Ruegeria, Thalassobius, Thiobacimonas and Tropicibacter, and the proposal o.</title>
        <authorList>
            <person name="Jeon C.O."/>
        </authorList>
    </citation>
    <scope>NUCLEOTIDE SEQUENCE [LARGE SCALE GENOMIC DNA]</scope>
    <source>
        <strain evidence="3">BS5-3</strain>
        <plasmid evidence="3">pBS5-3-1</plasmid>
    </source>
</reference>
<geneLocation type="plasmid" evidence="2 3">
    <name>pBS5-3-1</name>
</geneLocation>
<keyword evidence="3" id="KW-1185">Reference proteome</keyword>
<sequence>MGNMSIRNLPDEIHDALKLRAAKNNRSAEAEVRALLVETFVAEQQGGFGTRLRACFEGIEGDELDVARDKTPAQPLELG</sequence>
<evidence type="ECO:0000313" key="3">
    <source>
        <dbReference type="Proteomes" id="UP001440612"/>
    </source>
</evidence>
<dbReference type="SUPFAM" id="SSF47598">
    <property type="entry name" value="Ribbon-helix-helix"/>
    <property type="match status" value="1"/>
</dbReference>
<dbReference type="Proteomes" id="UP001440612">
    <property type="component" value="Plasmid pBS5-3-1"/>
</dbReference>
<dbReference type="RefSeq" id="WP_341369182.1">
    <property type="nucleotide sequence ID" value="NZ_CP150952.2"/>
</dbReference>
<evidence type="ECO:0000259" key="1">
    <source>
        <dbReference type="Pfam" id="PF22513"/>
    </source>
</evidence>
<name>A0ABZ2V995_9RHOB</name>
<dbReference type="InterPro" id="IPR013321">
    <property type="entry name" value="Arc_rbn_hlx_hlx"/>
</dbReference>
<dbReference type="EMBL" id="CP150952">
    <property type="protein sequence ID" value="WZC51086.1"/>
    <property type="molecule type" value="Genomic_DNA"/>
</dbReference>
<keyword evidence="2" id="KW-0614">Plasmid</keyword>
<feature type="domain" description="Antitoxin FitA-like ribbon-helix-helix" evidence="1">
    <location>
        <begin position="3"/>
        <end position="38"/>
    </location>
</feature>
<dbReference type="InterPro" id="IPR053853">
    <property type="entry name" value="FitA-like_RHH"/>
</dbReference>
<gene>
    <name evidence="2" type="ORF">AABB29_20195</name>
</gene>
<organism evidence="2 3">
    <name type="scientific">Yoonia phaeophyticola</name>
    <dbReference type="NCBI Taxonomy" id="3137369"/>
    <lineage>
        <taxon>Bacteria</taxon>
        <taxon>Pseudomonadati</taxon>
        <taxon>Pseudomonadota</taxon>
        <taxon>Alphaproteobacteria</taxon>
        <taxon>Rhodobacterales</taxon>
        <taxon>Paracoccaceae</taxon>
        <taxon>Yoonia</taxon>
    </lineage>
</organism>
<dbReference type="InterPro" id="IPR010985">
    <property type="entry name" value="Ribbon_hlx_hlx"/>
</dbReference>
<accession>A0ABZ2V995</accession>
<proteinExistence type="predicted"/>
<protein>
    <submittedName>
        <fullName evidence="2">Plasmid stabilization protein</fullName>
    </submittedName>
</protein>